<accession>A0A7C9HRZ3</accession>
<sequence length="108" mass="11778">MSVSTRVLLAGLFGLVALFVFWFLHEGWHAVAWFAGPPLLLAAFNWKGGQKPAFWAGLFALGWFSHGVMIAWSQPANRELALIEIVLALVVFAGATLPGLLARFGGRR</sequence>
<proteinExistence type="predicted"/>
<feature type="transmembrane region" description="Helical" evidence="1">
    <location>
        <begin position="30"/>
        <end position="46"/>
    </location>
</feature>
<comment type="caution">
    <text evidence="2">The sequence shown here is derived from an EMBL/GenBank/DDBJ whole genome shotgun (WGS) entry which is preliminary data.</text>
</comment>
<keyword evidence="1" id="KW-1133">Transmembrane helix</keyword>
<keyword evidence="3" id="KW-1185">Reference proteome</keyword>
<keyword evidence="1" id="KW-0472">Membrane</keyword>
<protein>
    <submittedName>
        <fullName evidence="2">DUF2069 domain-containing protein</fullName>
    </submittedName>
</protein>
<feature type="transmembrane region" description="Helical" evidence="1">
    <location>
        <begin position="7"/>
        <end position="24"/>
    </location>
</feature>
<gene>
    <name evidence="2" type="ORF">GN331_06760</name>
</gene>
<evidence type="ECO:0000313" key="2">
    <source>
        <dbReference type="EMBL" id="MUV13911.1"/>
    </source>
</evidence>
<dbReference type="InterPro" id="IPR018643">
    <property type="entry name" value="DUF2069_membrane"/>
</dbReference>
<evidence type="ECO:0000256" key="1">
    <source>
        <dbReference type="SAM" id="Phobius"/>
    </source>
</evidence>
<evidence type="ECO:0000313" key="3">
    <source>
        <dbReference type="Proteomes" id="UP000479692"/>
    </source>
</evidence>
<name>A0A7C9HRZ3_9GAMM</name>
<feature type="transmembrane region" description="Helical" evidence="1">
    <location>
        <begin position="80"/>
        <end position="102"/>
    </location>
</feature>
<dbReference type="AlphaFoldDB" id="A0A7C9HRZ3"/>
<dbReference type="Pfam" id="PF09842">
    <property type="entry name" value="DUF2069"/>
    <property type="match status" value="1"/>
</dbReference>
<dbReference type="RefSeq" id="WP_156641132.1">
    <property type="nucleotide sequence ID" value="NZ_WOXT01000001.1"/>
</dbReference>
<dbReference type="Proteomes" id="UP000479692">
    <property type="component" value="Unassembled WGS sequence"/>
</dbReference>
<organism evidence="2 3">
    <name type="scientific">Noviluteimonas gilva</name>
    <dbReference type="NCBI Taxonomy" id="2682097"/>
    <lineage>
        <taxon>Bacteria</taxon>
        <taxon>Pseudomonadati</taxon>
        <taxon>Pseudomonadota</taxon>
        <taxon>Gammaproteobacteria</taxon>
        <taxon>Lysobacterales</taxon>
        <taxon>Lysobacteraceae</taxon>
        <taxon>Noviluteimonas</taxon>
    </lineage>
</organism>
<feature type="transmembrane region" description="Helical" evidence="1">
    <location>
        <begin position="53"/>
        <end position="74"/>
    </location>
</feature>
<dbReference type="EMBL" id="WOXT01000001">
    <property type="protein sequence ID" value="MUV13911.1"/>
    <property type="molecule type" value="Genomic_DNA"/>
</dbReference>
<keyword evidence="1" id="KW-0812">Transmembrane</keyword>
<reference evidence="2 3" key="1">
    <citation type="submission" date="2019-12" db="EMBL/GenBank/DDBJ databases">
        <authorList>
            <person name="Xu J."/>
        </authorList>
    </citation>
    <scope>NUCLEOTIDE SEQUENCE [LARGE SCALE GENOMIC DNA]</scope>
    <source>
        <strain evidence="2 3">HX-5-24</strain>
    </source>
</reference>